<dbReference type="EMBL" id="OU963864">
    <property type="protein sequence ID" value="CAH0387424.1"/>
    <property type="molecule type" value="Genomic_DNA"/>
</dbReference>
<dbReference type="Proteomes" id="UP001152759">
    <property type="component" value="Chromosome 3"/>
</dbReference>
<name>A0A9P0F471_BEMTA</name>
<keyword evidence="1" id="KW-0732">Signal</keyword>
<dbReference type="Pfam" id="PF01161">
    <property type="entry name" value="PBP"/>
    <property type="match status" value="1"/>
</dbReference>
<reference evidence="2" key="1">
    <citation type="submission" date="2021-12" db="EMBL/GenBank/DDBJ databases">
        <authorList>
            <person name="King R."/>
        </authorList>
    </citation>
    <scope>NUCLEOTIDE SEQUENCE</scope>
</reference>
<dbReference type="SUPFAM" id="SSF49777">
    <property type="entry name" value="PEBP-like"/>
    <property type="match status" value="1"/>
</dbReference>
<protein>
    <submittedName>
        <fullName evidence="2">Uncharacterized protein</fullName>
    </submittedName>
</protein>
<feature type="signal peptide" evidence="1">
    <location>
        <begin position="1"/>
        <end position="19"/>
    </location>
</feature>
<dbReference type="KEGG" id="btab:109036268"/>
<dbReference type="AlphaFoldDB" id="A0A9P0F471"/>
<dbReference type="PANTHER" id="PTHR11362">
    <property type="entry name" value="PHOSPHATIDYLETHANOLAMINE-BINDING PROTEIN"/>
    <property type="match status" value="1"/>
</dbReference>
<feature type="chain" id="PRO_5040157104" evidence="1">
    <location>
        <begin position="20"/>
        <end position="216"/>
    </location>
</feature>
<dbReference type="PANTHER" id="PTHR11362:SF82">
    <property type="entry name" value="PHOSPHATIDYLETHANOLAMINE-BINDING PROTEIN 4"/>
    <property type="match status" value="1"/>
</dbReference>
<dbReference type="Gene3D" id="3.90.280.10">
    <property type="entry name" value="PEBP-like"/>
    <property type="match status" value="1"/>
</dbReference>
<dbReference type="InterPro" id="IPR008914">
    <property type="entry name" value="PEBP"/>
</dbReference>
<evidence type="ECO:0000256" key="1">
    <source>
        <dbReference type="SAM" id="SignalP"/>
    </source>
</evidence>
<dbReference type="InterPro" id="IPR035810">
    <property type="entry name" value="PEBP_euk"/>
</dbReference>
<evidence type="ECO:0000313" key="2">
    <source>
        <dbReference type="EMBL" id="CAH0387424.1"/>
    </source>
</evidence>
<accession>A0A9P0F471</accession>
<dbReference type="CDD" id="cd00866">
    <property type="entry name" value="PEBP_euk"/>
    <property type="match status" value="1"/>
</dbReference>
<sequence length="216" mass="25459">MKLHITFVWLFLTIRLVKLTEVPLTSTWYPAFDVLLRDPKDIETDLKRWRIIPDLLDEAPKEAVQVEWIEGLEPLFGNEINSTITKREPFWTCWNSNETEFYTMIFTGIDEKLKAQTSYGEKQFWIVGNIRDYEFLGGEFLTEYMGPDPPEGKGLLRYVFLVYRQPDKIQFKEKKISAKEDGSLRTNFSSKAFADKYNLGKPLFVNFFRTRHAFNS</sequence>
<dbReference type="InterPro" id="IPR036610">
    <property type="entry name" value="PEBP-like_sf"/>
</dbReference>
<proteinExistence type="predicted"/>
<organism evidence="2 3">
    <name type="scientific">Bemisia tabaci</name>
    <name type="common">Sweetpotato whitefly</name>
    <name type="synonym">Aleurodes tabaci</name>
    <dbReference type="NCBI Taxonomy" id="7038"/>
    <lineage>
        <taxon>Eukaryota</taxon>
        <taxon>Metazoa</taxon>
        <taxon>Ecdysozoa</taxon>
        <taxon>Arthropoda</taxon>
        <taxon>Hexapoda</taxon>
        <taxon>Insecta</taxon>
        <taxon>Pterygota</taxon>
        <taxon>Neoptera</taxon>
        <taxon>Paraneoptera</taxon>
        <taxon>Hemiptera</taxon>
        <taxon>Sternorrhyncha</taxon>
        <taxon>Aleyrodoidea</taxon>
        <taxon>Aleyrodidae</taxon>
        <taxon>Aleyrodinae</taxon>
        <taxon>Bemisia</taxon>
    </lineage>
</organism>
<evidence type="ECO:0000313" key="3">
    <source>
        <dbReference type="Proteomes" id="UP001152759"/>
    </source>
</evidence>
<gene>
    <name evidence="2" type="ORF">BEMITA_LOCUS6443</name>
</gene>
<keyword evidence="3" id="KW-1185">Reference proteome</keyword>